<keyword evidence="12" id="KW-1185">Reference proteome</keyword>
<organism evidence="11 12">
    <name type="scientific">Evansella cellulosilytica (strain ATCC 21833 / DSM 2522 / FERM P-1141 / JCM 9156 / N-4)</name>
    <name type="common">Bacillus cellulosilyticus</name>
    <dbReference type="NCBI Taxonomy" id="649639"/>
    <lineage>
        <taxon>Bacteria</taxon>
        <taxon>Bacillati</taxon>
        <taxon>Bacillota</taxon>
        <taxon>Bacilli</taxon>
        <taxon>Bacillales</taxon>
        <taxon>Bacillaceae</taxon>
        <taxon>Evansella</taxon>
    </lineage>
</organism>
<keyword evidence="6" id="KW-0630">Potassium</keyword>
<name>E6TQV8_EVAC2</name>
<dbReference type="EMBL" id="CP002394">
    <property type="protein sequence ID" value="ADU31733.1"/>
    <property type="molecule type" value="Genomic_DNA"/>
</dbReference>
<comment type="subcellular location">
    <subcellularLocation>
        <location evidence="1">Cell membrane</location>
        <topology evidence="1">Multi-pass membrane protein</topology>
    </subcellularLocation>
</comment>
<keyword evidence="11" id="KW-0378">Hydrolase</keyword>
<dbReference type="Proteomes" id="UP000001401">
    <property type="component" value="Chromosome"/>
</dbReference>
<feature type="transmembrane region" description="Helical" evidence="10">
    <location>
        <begin position="46"/>
        <end position="65"/>
    </location>
</feature>
<dbReference type="GO" id="GO:0005886">
    <property type="term" value="C:plasma membrane"/>
    <property type="evidence" value="ECO:0007669"/>
    <property type="project" value="UniProtKB-SubCell"/>
</dbReference>
<protein>
    <submittedName>
        <fullName evidence="11">Potassium uptake protein, TrkH family</fullName>
        <ecNumber evidence="11">3.6.3.14</ecNumber>
    </submittedName>
</protein>
<feature type="transmembrane region" description="Helical" evidence="10">
    <location>
        <begin position="346"/>
        <end position="370"/>
    </location>
</feature>
<feature type="transmembrane region" description="Helical" evidence="10">
    <location>
        <begin position="16"/>
        <end position="34"/>
    </location>
</feature>
<evidence type="ECO:0000313" key="11">
    <source>
        <dbReference type="EMBL" id="ADU31733.1"/>
    </source>
</evidence>
<keyword evidence="4" id="KW-0633">Potassium transport</keyword>
<dbReference type="PANTHER" id="PTHR32024">
    <property type="entry name" value="TRK SYSTEM POTASSIUM UPTAKE PROTEIN TRKG-RELATED"/>
    <property type="match status" value="1"/>
</dbReference>
<dbReference type="eggNOG" id="COG0168">
    <property type="taxonomic scope" value="Bacteria"/>
</dbReference>
<keyword evidence="5 10" id="KW-0812">Transmembrane</keyword>
<dbReference type="GO" id="GO:0015379">
    <property type="term" value="F:potassium:chloride symporter activity"/>
    <property type="evidence" value="ECO:0007669"/>
    <property type="project" value="InterPro"/>
</dbReference>
<evidence type="ECO:0000256" key="5">
    <source>
        <dbReference type="ARBA" id="ARBA00022692"/>
    </source>
</evidence>
<keyword evidence="8" id="KW-0406">Ion transport</keyword>
<dbReference type="InterPro" id="IPR003445">
    <property type="entry name" value="Cat_transpt"/>
</dbReference>
<gene>
    <name evidence="11" type="ordered locus">Bcell_3491</name>
</gene>
<dbReference type="GO" id="GO:0016787">
    <property type="term" value="F:hydrolase activity"/>
    <property type="evidence" value="ECO:0007669"/>
    <property type="project" value="UniProtKB-KW"/>
</dbReference>
<dbReference type="InterPro" id="IPR004772">
    <property type="entry name" value="TrkH"/>
</dbReference>
<feature type="transmembrane region" description="Helical" evidence="10">
    <location>
        <begin position="193"/>
        <end position="215"/>
    </location>
</feature>
<feature type="transmembrane region" description="Helical" evidence="10">
    <location>
        <begin position="376"/>
        <end position="396"/>
    </location>
</feature>
<dbReference type="Pfam" id="PF02386">
    <property type="entry name" value="TrkH"/>
    <property type="match status" value="1"/>
</dbReference>
<evidence type="ECO:0000256" key="2">
    <source>
        <dbReference type="ARBA" id="ARBA00022448"/>
    </source>
</evidence>
<evidence type="ECO:0000256" key="6">
    <source>
        <dbReference type="ARBA" id="ARBA00022958"/>
    </source>
</evidence>
<dbReference type="AlphaFoldDB" id="E6TQV8"/>
<keyword evidence="9 10" id="KW-0472">Membrane</keyword>
<evidence type="ECO:0000256" key="1">
    <source>
        <dbReference type="ARBA" id="ARBA00004651"/>
    </source>
</evidence>
<feature type="transmembrane region" description="Helical" evidence="10">
    <location>
        <begin position="77"/>
        <end position="101"/>
    </location>
</feature>
<accession>E6TQV8</accession>
<dbReference type="STRING" id="649639.Bcell_3491"/>
<dbReference type="NCBIfam" id="TIGR00933">
    <property type="entry name" value="2a38"/>
    <property type="match status" value="1"/>
</dbReference>
<feature type="transmembrane region" description="Helical" evidence="10">
    <location>
        <begin position="131"/>
        <end position="152"/>
    </location>
</feature>
<feature type="transmembrane region" description="Helical" evidence="10">
    <location>
        <begin position="408"/>
        <end position="427"/>
    </location>
</feature>
<dbReference type="KEGG" id="bco:Bcell_3491"/>
<proteinExistence type="predicted"/>
<evidence type="ECO:0000256" key="7">
    <source>
        <dbReference type="ARBA" id="ARBA00022989"/>
    </source>
</evidence>
<dbReference type="HOGENOM" id="CLU_026429_0_1_9"/>
<dbReference type="PANTHER" id="PTHR32024:SF1">
    <property type="entry name" value="KTR SYSTEM POTASSIUM UPTAKE PROTEIN B"/>
    <property type="match status" value="1"/>
</dbReference>
<keyword evidence="2" id="KW-0813">Transport</keyword>
<evidence type="ECO:0000256" key="3">
    <source>
        <dbReference type="ARBA" id="ARBA00022475"/>
    </source>
</evidence>
<keyword evidence="7 10" id="KW-1133">Transmembrane helix</keyword>
<reference evidence="11" key="1">
    <citation type="submission" date="2010-12" db="EMBL/GenBank/DDBJ databases">
        <title>Complete sequence of Bacillus cellulosilyticus DSM 2522.</title>
        <authorList>
            <consortium name="US DOE Joint Genome Institute"/>
            <person name="Lucas S."/>
            <person name="Copeland A."/>
            <person name="Lapidus A."/>
            <person name="Cheng J.-F."/>
            <person name="Bruce D."/>
            <person name="Goodwin L."/>
            <person name="Pitluck S."/>
            <person name="Chertkov O."/>
            <person name="Detter J.C."/>
            <person name="Han C."/>
            <person name="Tapia R."/>
            <person name="Land M."/>
            <person name="Hauser L."/>
            <person name="Jeffries C."/>
            <person name="Kyrpides N."/>
            <person name="Ivanova N."/>
            <person name="Mikhailova N."/>
            <person name="Brumm P."/>
            <person name="Mead D."/>
            <person name="Woyke T."/>
        </authorList>
    </citation>
    <scope>NUCLEOTIDE SEQUENCE [LARGE SCALE GENOMIC DNA]</scope>
    <source>
        <strain evidence="11">DSM 2522</strain>
    </source>
</reference>
<evidence type="ECO:0000256" key="10">
    <source>
        <dbReference type="SAM" id="Phobius"/>
    </source>
</evidence>
<sequence length="444" mass="48467">MMKLINLFPHWRMSPPQILALGFICTIIVGMLILKLPVSTVHGITWLDALFTATSATTVTGLVVLNTGSDFTIVGQIVIMVLIQIGGLGLMTFAIITVLVLGKRIGLRERVLIQEALNQHSIGGVVKLVKILFLFSITIEFIAALLLSFRWVPEYGWKDGVFTSIFHSISAFNNAGFSLWSDSLTGYRGDPTINIVITVLFIIGGIGFTVLYDVMTTKRFRLFSLHTKIMLTGTVVVNIIAMIVIFLLEYGNPLTLGALPLSDQLWTSYFQAVTPRTAGFNTLEIGDMNPGTIVFMLLLMFIGAGSASTGSGVKLTTFLIIILAVITYLRGKQETVIFHRTIHHDIIIRALAIVVISLSIIFLVILGLSVTENAPFIHIVFEAFSAFGTVGLSMGLTDQLSIYGKQMIIVLMFIGRIGPLTLAFALAKSAKRTVSYPKGEVFTG</sequence>
<feature type="transmembrane region" description="Helical" evidence="10">
    <location>
        <begin position="293"/>
        <end position="326"/>
    </location>
</feature>
<evidence type="ECO:0000313" key="12">
    <source>
        <dbReference type="Proteomes" id="UP000001401"/>
    </source>
</evidence>
<keyword evidence="3" id="KW-1003">Cell membrane</keyword>
<evidence type="ECO:0000256" key="8">
    <source>
        <dbReference type="ARBA" id="ARBA00023065"/>
    </source>
</evidence>
<dbReference type="EC" id="3.6.3.14" evidence="11"/>
<evidence type="ECO:0000256" key="9">
    <source>
        <dbReference type="ARBA" id="ARBA00023136"/>
    </source>
</evidence>
<evidence type="ECO:0000256" key="4">
    <source>
        <dbReference type="ARBA" id="ARBA00022538"/>
    </source>
</evidence>
<feature type="transmembrane region" description="Helical" evidence="10">
    <location>
        <begin position="227"/>
        <end position="248"/>
    </location>
</feature>